<name>A0A835RAX8_VANPL</name>
<feature type="compositionally biased region" description="Basic and acidic residues" evidence="1">
    <location>
        <begin position="563"/>
        <end position="585"/>
    </location>
</feature>
<evidence type="ECO:0000313" key="2">
    <source>
        <dbReference type="EMBL" id="KAG0488885.1"/>
    </source>
</evidence>
<sequence>MPLAMSRDHLGTLHLGHGNVFLISFVFSPCSENKKRIMLFCFQEVGEITITAIKVRRRRLFYSLADAMPVVNAFEGVIGSWFMCVDVAPMCFSKNNEVTNGKVMHDQLEHDDSAVRIDAIEEHPERIFCGFSSKNIDDDNMKFLAQDGNRIMPAISINPEWQNPPVASLNELTSTANPSMPCERTSSTLLSEALPTDELIAGNRSVKTLSDIEVAEPCMQKRIVMPPFEAKEKSSPDEKEIHNLISASIDHEHELEIMINHEKHGSRKKHDNKSGVEACDGMLSPSSISKTISRKRRKTLQCDDLLESLSQHHPPENRKQRKVKVAVRGEHDEDLHSGNNFRLVENIGELDDSVNASQGICLVGKTDIVGAPIEGESSKLPEEGTIEVQNACIEKRKKKTKKKSMNCHEEVHLSISSENPVVQSPPELLTYPRNSCIKTDASVERYPIEADHDGVLEDMTKKIMSNVKLTDLEGSQISQSDFRQQRIVCSSIGKSKSESSKILDPKEINDALYGEFNVARPIVKSNLRKNEDEFVDPRTSVSSSAEKTLGHVQSAHMTTNDVSSDKWKGNSKETDNGANREEANKDTSNIATRPSRSKKKSKNESYRDGDAEKIIKEANPIADSGQHLDTMLNTSSCKRTPEGYQVSNMNSVDSQINMTPTLTLGSFAAVEQDKENKMPSHHASEVRVKTRRNKLKSRSKGQMDISNEGTGGRPSNLVNGSNQTVQQHYLNAMVTMPSVDEDLSKQDEIPLKKISGFVKC</sequence>
<feature type="compositionally biased region" description="Basic residues" evidence="1">
    <location>
        <begin position="689"/>
        <end position="699"/>
    </location>
</feature>
<dbReference type="EMBL" id="JADCNL010000003">
    <property type="protein sequence ID" value="KAG0488885.1"/>
    <property type="molecule type" value="Genomic_DNA"/>
</dbReference>
<proteinExistence type="predicted"/>
<feature type="compositionally biased region" description="Basic and acidic residues" evidence="1">
    <location>
        <begin position="673"/>
        <end position="688"/>
    </location>
</feature>
<organism evidence="2 3">
    <name type="scientific">Vanilla planifolia</name>
    <name type="common">Vanilla</name>
    <dbReference type="NCBI Taxonomy" id="51239"/>
    <lineage>
        <taxon>Eukaryota</taxon>
        <taxon>Viridiplantae</taxon>
        <taxon>Streptophyta</taxon>
        <taxon>Embryophyta</taxon>
        <taxon>Tracheophyta</taxon>
        <taxon>Spermatophyta</taxon>
        <taxon>Magnoliopsida</taxon>
        <taxon>Liliopsida</taxon>
        <taxon>Asparagales</taxon>
        <taxon>Orchidaceae</taxon>
        <taxon>Vanilloideae</taxon>
        <taxon>Vanilleae</taxon>
        <taxon>Vanilla</taxon>
    </lineage>
</organism>
<evidence type="ECO:0000313" key="3">
    <source>
        <dbReference type="Proteomes" id="UP000636800"/>
    </source>
</evidence>
<feature type="region of interest" description="Disordered" evidence="1">
    <location>
        <begin position="263"/>
        <end position="295"/>
    </location>
</feature>
<accession>A0A835RAX8</accession>
<comment type="caution">
    <text evidence="2">The sequence shown here is derived from an EMBL/GenBank/DDBJ whole genome shotgun (WGS) entry which is preliminary data.</text>
</comment>
<dbReference type="Proteomes" id="UP000636800">
    <property type="component" value="Chromosome 3"/>
</dbReference>
<dbReference type="AlphaFoldDB" id="A0A835RAX8"/>
<gene>
    <name evidence="2" type="ORF">HPP92_007696</name>
</gene>
<feature type="region of interest" description="Disordered" evidence="1">
    <location>
        <begin position="673"/>
        <end position="718"/>
    </location>
</feature>
<feature type="compositionally biased region" description="Basic and acidic residues" evidence="1">
    <location>
        <begin position="602"/>
        <end position="612"/>
    </location>
</feature>
<protein>
    <submittedName>
        <fullName evidence="2">Uncharacterized protein</fullName>
    </submittedName>
</protein>
<keyword evidence="3" id="KW-1185">Reference proteome</keyword>
<evidence type="ECO:0000256" key="1">
    <source>
        <dbReference type="SAM" id="MobiDB-lite"/>
    </source>
</evidence>
<feature type="region of interest" description="Disordered" evidence="1">
    <location>
        <begin position="532"/>
        <end position="612"/>
    </location>
</feature>
<reference evidence="2 3" key="1">
    <citation type="journal article" date="2020" name="Nat. Food">
        <title>A phased Vanilla planifolia genome enables genetic improvement of flavour and production.</title>
        <authorList>
            <person name="Hasing T."/>
            <person name="Tang H."/>
            <person name="Brym M."/>
            <person name="Khazi F."/>
            <person name="Huang T."/>
            <person name="Chambers A.H."/>
        </authorList>
    </citation>
    <scope>NUCLEOTIDE SEQUENCE [LARGE SCALE GENOMIC DNA]</scope>
    <source>
        <tissue evidence="2">Leaf</tissue>
    </source>
</reference>